<dbReference type="AlphaFoldDB" id="A0A383DVF8"/>
<accession>A0A383DVF8</accession>
<organism evidence="1">
    <name type="scientific">marine metagenome</name>
    <dbReference type="NCBI Taxonomy" id="408172"/>
    <lineage>
        <taxon>unclassified sequences</taxon>
        <taxon>metagenomes</taxon>
        <taxon>ecological metagenomes</taxon>
    </lineage>
</organism>
<dbReference type="EMBL" id="UINC01220521">
    <property type="protein sequence ID" value="SVE48471.1"/>
    <property type="molecule type" value="Genomic_DNA"/>
</dbReference>
<proteinExistence type="predicted"/>
<name>A0A383DVF8_9ZZZZ</name>
<evidence type="ECO:0000313" key="1">
    <source>
        <dbReference type="EMBL" id="SVE48471.1"/>
    </source>
</evidence>
<feature type="non-terminal residue" evidence="1">
    <location>
        <position position="232"/>
    </location>
</feature>
<protein>
    <submittedName>
        <fullName evidence="1">Uncharacterized protein</fullName>
    </submittedName>
</protein>
<reference evidence="1" key="1">
    <citation type="submission" date="2018-05" db="EMBL/GenBank/DDBJ databases">
        <authorList>
            <person name="Lanie J.A."/>
            <person name="Ng W.-L."/>
            <person name="Kazmierczak K.M."/>
            <person name="Andrzejewski T.M."/>
            <person name="Davidsen T.M."/>
            <person name="Wayne K.J."/>
            <person name="Tettelin H."/>
            <person name="Glass J.I."/>
            <person name="Rusch D."/>
            <person name="Podicherti R."/>
            <person name="Tsui H.-C.T."/>
            <person name="Winkler M.E."/>
        </authorList>
    </citation>
    <scope>NUCLEOTIDE SEQUENCE</scope>
</reference>
<sequence length="232" mass="26321">MLLQKILSVVLLFLAVRVTATPPDFKISPVPSGELAVFKKQFTYYLNVFGIHLFGTATTPPAKLRHAAIILAEYLDNDEDGEPDNPKVLETMIKRDAFLFMTANERALERLDHDVFQDAGFHHGQGQFATETNPGGDEFDASLEEVLHLVTHEGYAYAYPEVFGERPGTVLAKCLDRARGGHFRRVPRHYPKDAWFTYDDRSCDYGCQCTEYLYWAITSVLGAQDTPQRRRD</sequence>
<gene>
    <name evidence="1" type="ORF">METZ01_LOCUS501325</name>
</gene>